<dbReference type="PANTHER" id="PTHR14580:SF0">
    <property type="entry name" value="MULTIPLE MYELOMA TUMOR-ASSOCIATED PROTEIN 2"/>
    <property type="match status" value="1"/>
</dbReference>
<evidence type="ECO:0000313" key="4">
    <source>
        <dbReference type="Proteomes" id="UP000002899"/>
    </source>
</evidence>
<sequence>MIDVRISPPRDGTRGGQEQFSWDDVKGQQSHNRECYLGQTIKLGVVGRRGQFIKHDWYLNEKDDKDIMKDERQEEIELVQRYEDEVMQEMLGNKPHKFLLLKNRPKTEDLRKMFKESEQSDTLDNADTSQNAENIAPDTSRNDMTSRNYKSRYHSSYKNREYKWPNIEESHHERSRSYKDTRDSYRDMKGYKKSDLHLGYKGRDNHDSNREAREYRKPKSEHRKIARNSRDRSPRMRYSRHDKSKYDRHNPHENRTYGSLSERVDGKISPRRKFSQSPIMKSRD</sequence>
<feature type="region of interest" description="Disordered" evidence="1">
    <location>
        <begin position="1"/>
        <end position="24"/>
    </location>
</feature>
<dbReference type="AlphaFoldDB" id="I7J7Y9"/>
<feature type="compositionally biased region" description="Basic and acidic residues" evidence="1">
    <location>
        <begin position="228"/>
        <end position="255"/>
    </location>
</feature>
<dbReference type="Proteomes" id="UP000002899">
    <property type="component" value="Chromosome I"/>
</dbReference>
<feature type="compositionally biased region" description="Polar residues" evidence="1">
    <location>
        <begin position="120"/>
        <end position="148"/>
    </location>
</feature>
<feature type="compositionally biased region" description="Polar residues" evidence="1">
    <location>
        <begin position="275"/>
        <end position="284"/>
    </location>
</feature>
<dbReference type="GeneID" id="24423154"/>
<dbReference type="InterPro" id="IPR039207">
    <property type="entry name" value="MMTAG2-like"/>
</dbReference>
<feature type="compositionally biased region" description="Basic and acidic residues" evidence="1">
    <location>
        <begin position="169"/>
        <end position="218"/>
    </location>
</feature>
<organism evidence="3 4">
    <name type="scientific">Babesia microti (strain RI)</name>
    <dbReference type="NCBI Taxonomy" id="1133968"/>
    <lineage>
        <taxon>Eukaryota</taxon>
        <taxon>Sar</taxon>
        <taxon>Alveolata</taxon>
        <taxon>Apicomplexa</taxon>
        <taxon>Aconoidasida</taxon>
        <taxon>Piroplasmida</taxon>
        <taxon>Babesiidae</taxon>
        <taxon>Babesia</taxon>
    </lineage>
</organism>
<protein>
    <recommendedName>
        <fullName evidence="2">Multiple myeloma tumor-associated protein 2-like N-terminal domain-containing protein</fullName>
    </recommendedName>
</protein>
<dbReference type="VEuPathDB" id="PiroplasmaDB:BMR1_01G00365"/>
<evidence type="ECO:0000259" key="2">
    <source>
        <dbReference type="Pfam" id="PF10159"/>
    </source>
</evidence>
<dbReference type="Pfam" id="PF10159">
    <property type="entry name" value="MMtag"/>
    <property type="match status" value="1"/>
</dbReference>
<evidence type="ECO:0000256" key="1">
    <source>
        <dbReference type="SAM" id="MobiDB-lite"/>
    </source>
</evidence>
<gene>
    <name evidence="3" type="ORF">BMR1_01G00365</name>
</gene>
<evidence type="ECO:0000313" key="3">
    <source>
        <dbReference type="EMBL" id="CCF72544.1"/>
    </source>
</evidence>
<proteinExistence type="predicted"/>
<keyword evidence="4" id="KW-1185">Reference proteome</keyword>
<reference evidence="3 4" key="1">
    <citation type="journal article" date="2012" name="Nucleic Acids Res.">
        <title>Sequencing of the smallest Apicomplexan genome from the human pathogen Babesia microti.</title>
        <authorList>
            <person name="Cornillot E."/>
            <person name="Hadj-Kaddour K."/>
            <person name="Dassouli A."/>
            <person name="Noel B."/>
            <person name="Ranwez V."/>
            <person name="Vacherie B."/>
            <person name="Augagneur Y."/>
            <person name="Bres V."/>
            <person name="Duclos A."/>
            <person name="Randazzo S."/>
            <person name="Carcy B."/>
            <person name="Debierre-Grockiego F."/>
            <person name="Delbecq S."/>
            <person name="Moubri-Menage K."/>
            <person name="Shams-Eldin H."/>
            <person name="Usmani-Brown S."/>
            <person name="Bringaud F."/>
            <person name="Wincker P."/>
            <person name="Vivares C.P."/>
            <person name="Schwarz R.T."/>
            <person name="Schetters T.P."/>
            <person name="Krause P.J."/>
            <person name="Gorenflot A."/>
            <person name="Berry V."/>
            <person name="Barbe V."/>
            <person name="Ben Mamoun C."/>
        </authorList>
    </citation>
    <scope>NUCLEOTIDE SEQUENCE [LARGE SCALE GENOMIC DNA]</scope>
    <source>
        <strain evidence="3 4">RI</strain>
    </source>
</reference>
<dbReference type="KEGG" id="bmic:BMR1_01G00365"/>
<name>I7J7Y9_BABMR</name>
<dbReference type="RefSeq" id="XP_012647153.1">
    <property type="nucleotide sequence ID" value="XM_012791699.1"/>
</dbReference>
<dbReference type="InterPro" id="IPR019315">
    <property type="entry name" value="MMTA2_N"/>
</dbReference>
<feature type="region of interest" description="Disordered" evidence="1">
    <location>
        <begin position="169"/>
        <end position="284"/>
    </location>
</feature>
<dbReference type="OrthoDB" id="5390672at2759"/>
<reference evidence="3 4" key="2">
    <citation type="journal article" date="2013" name="PLoS ONE">
        <title>Whole genome mapping and re-organization of the nuclear and mitochondrial genomes of Babesia microti isolates.</title>
        <authorList>
            <person name="Cornillot E."/>
            <person name="Dassouli A."/>
            <person name="Garg A."/>
            <person name="Pachikara N."/>
            <person name="Randazzo S."/>
            <person name="Depoix D."/>
            <person name="Carcy B."/>
            <person name="Delbecq S."/>
            <person name="Frutos R."/>
            <person name="Silva J.C."/>
            <person name="Sutton R."/>
            <person name="Krause P.J."/>
            <person name="Mamoun C.B."/>
        </authorList>
    </citation>
    <scope>NUCLEOTIDE SEQUENCE [LARGE SCALE GENOMIC DNA]</scope>
    <source>
        <strain evidence="3 4">RI</strain>
    </source>
</reference>
<reference evidence="3 4" key="3">
    <citation type="journal article" date="2016" name="Sci. Rep.">
        <title>Genome-wide diversity and gene expression profiling of Babesia microti isolates identify polymorphic genes that mediate host-pathogen interactions.</title>
        <authorList>
            <person name="Silva J.C."/>
            <person name="Cornillot E."/>
            <person name="McCracken C."/>
            <person name="Usmani-Brown S."/>
            <person name="Dwivedi A."/>
            <person name="Ifeonu O.O."/>
            <person name="Crabtree J."/>
            <person name="Gotia H.T."/>
            <person name="Virji A.Z."/>
            <person name="Reynes C."/>
            <person name="Colinge J."/>
            <person name="Kumar V."/>
            <person name="Lawres L."/>
            <person name="Pazzi J.E."/>
            <person name="Pablo J.V."/>
            <person name="Hung C."/>
            <person name="Brancato J."/>
            <person name="Kumari P."/>
            <person name="Orvis J."/>
            <person name="Tretina K."/>
            <person name="Chibucos M."/>
            <person name="Ott S."/>
            <person name="Sadzewicz L."/>
            <person name="Sengamalay N."/>
            <person name="Shetty A.C."/>
            <person name="Su Q."/>
            <person name="Tallon L."/>
            <person name="Fraser C.M."/>
            <person name="Frutos R."/>
            <person name="Molina D.M."/>
            <person name="Krause P.J."/>
            <person name="Ben Mamoun C."/>
        </authorList>
    </citation>
    <scope>NUCLEOTIDE SEQUENCE [LARGE SCALE GENOMIC DNA]</scope>
    <source>
        <strain evidence="3 4">RI</strain>
    </source>
</reference>
<feature type="region of interest" description="Disordered" evidence="1">
    <location>
        <begin position="114"/>
        <end position="154"/>
    </location>
</feature>
<dbReference type="EMBL" id="FO082871">
    <property type="protein sequence ID" value="CCF72544.1"/>
    <property type="molecule type" value="Genomic_DNA"/>
</dbReference>
<dbReference type="PANTHER" id="PTHR14580">
    <property type="entry name" value="MULTIPLE MYELOMA TUMOR-ASSOCIATED PROTEIN 2 FAMILY MEMBER"/>
    <property type="match status" value="1"/>
</dbReference>
<feature type="domain" description="Multiple myeloma tumor-associated protein 2-like N-terminal" evidence="2">
    <location>
        <begin position="12"/>
        <end position="92"/>
    </location>
</feature>
<accession>I7J7Y9</accession>
<dbReference type="OMA" id="NADRDYY"/>